<keyword evidence="2" id="KW-1185">Reference proteome</keyword>
<evidence type="ECO:0008006" key="3">
    <source>
        <dbReference type="Google" id="ProtNLM"/>
    </source>
</evidence>
<protein>
    <recommendedName>
        <fullName evidence="3">Ribosomal protein S3</fullName>
    </recommendedName>
</protein>
<dbReference type="Proteomes" id="UP001607302">
    <property type="component" value="Unassembled WGS sequence"/>
</dbReference>
<proteinExistence type="predicted"/>
<sequence length="292" mass="32958">MKRKKKTRLLSSKPNQNAGQLCKCYRTKPIRQINVKSTNTCVRGDFGYIQTQQSHSIIVEVERNETRQTRYVNKVFAETRANVRKYGIAESSLGLIGRLLSVTFIKVSKQRPTLTTPQTATRTWRCGYAATLDPSMGELAQTQKLTAEDKQKETVSCNVASGRVTRIVEGERHGVEAKNVRKKISFSSKVTWSKLIAQASGSGARSCLKTVGEYEKFRSKSKITVDVYLRSGSIFANYRRKLSKSFERPLEVAHGCKATVLCRYISFETALTARRLSGEIQCEFQTSRIYLT</sequence>
<name>A0ABD2A7F3_VESSQ</name>
<dbReference type="AlphaFoldDB" id="A0ABD2A7F3"/>
<gene>
    <name evidence="1" type="ORF">V1478_013948</name>
</gene>
<dbReference type="EMBL" id="JAUDFV010000154">
    <property type="protein sequence ID" value="KAL2716272.1"/>
    <property type="molecule type" value="Genomic_DNA"/>
</dbReference>
<accession>A0ABD2A7F3</accession>
<comment type="caution">
    <text evidence="1">The sequence shown here is derived from an EMBL/GenBank/DDBJ whole genome shotgun (WGS) entry which is preliminary data.</text>
</comment>
<evidence type="ECO:0000313" key="1">
    <source>
        <dbReference type="EMBL" id="KAL2716272.1"/>
    </source>
</evidence>
<evidence type="ECO:0000313" key="2">
    <source>
        <dbReference type="Proteomes" id="UP001607302"/>
    </source>
</evidence>
<reference evidence="1 2" key="1">
    <citation type="journal article" date="2024" name="Ann. Entomol. Soc. Am.">
        <title>Genomic analyses of the southern and eastern yellowjacket wasps (Hymenoptera: Vespidae) reveal evolutionary signatures of social life.</title>
        <authorList>
            <person name="Catto M.A."/>
            <person name="Caine P.B."/>
            <person name="Orr S.E."/>
            <person name="Hunt B.G."/>
            <person name="Goodisman M.A.D."/>
        </authorList>
    </citation>
    <scope>NUCLEOTIDE SEQUENCE [LARGE SCALE GENOMIC DNA]</scope>
    <source>
        <strain evidence="1">233</strain>
        <tissue evidence="1">Head and thorax</tissue>
    </source>
</reference>
<organism evidence="1 2">
    <name type="scientific">Vespula squamosa</name>
    <name type="common">Southern yellow jacket</name>
    <name type="synonym">Wasp</name>
    <dbReference type="NCBI Taxonomy" id="30214"/>
    <lineage>
        <taxon>Eukaryota</taxon>
        <taxon>Metazoa</taxon>
        <taxon>Ecdysozoa</taxon>
        <taxon>Arthropoda</taxon>
        <taxon>Hexapoda</taxon>
        <taxon>Insecta</taxon>
        <taxon>Pterygota</taxon>
        <taxon>Neoptera</taxon>
        <taxon>Endopterygota</taxon>
        <taxon>Hymenoptera</taxon>
        <taxon>Apocrita</taxon>
        <taxon>Aculeata</taxon>
        <taxon>Vespoidea</taxon>
        <taxon>Vespidae</taxon>
        <taxon>Vespinae</taxon>
        <taxon>Vespula</taxon>
    </lineage>
</organism>